<gene>
    <name evidence="1" type="ORF">SPPYR_1732</name>
</gene>
<dbReference type="KEGG" id="sphu:SPPYR_1732"/>
<dbReference type="AlphaFoldDB" id="A0A1Y5PS56"/>
<proteinExistence type="predicted"/>
<reference evidence="1" key="1">
    <citation type="submission" date="2016-03" db="EMBL/GenBank/DDBJ databases">
        <authorList>
            <person name="Ploux O."/>
        </authorList>
    </citation>
    <scope>NUCLEOTIDE SEQUENCE</scope>
    <source>
        <strain evidence="1">UC10</strain>
    </source>
</reference>
<name>A0A1Y5PS56_9SPHN</name>
<sequence length="176" mass="18943">MNLGCHGVGRYAGDRADFGTGDAFEIEEQYLPVGRVEPVDDREDQRHGTVAIGAFKGRGAGIGDLDILDRRPAALRVALVGKHVRRRAIMRDAPHPCAERTAAVEGGEALPQRDLQFLFEIAPQLGIGFIAAREPGERSAEAVDRFREKPILIPLGHAALQSFVSHALLVGGAATF</sequence>
<evidence type="ECO:0000313" key="1">
    <source>
        <dbReference type="EMBL" id="SBV32852.1"/>
    </source>
</evidence>
<dbReference type="EMBL" id="LT598653">
    <property type="protein sequence ID" value="SBV32852.1"/>
    <property type="molecule type" value="Genomic_DNA"/>
</dbReference>
<accession>A0A1Y5PS56</accession>
<protein>
    <submittedName>
        <fullName evidence="1">Uncharacterized protein</fullName>
    </submittedName>
</protein>
<organism evidence="1">
    <name type="scientific">uncultured Sphingopyxis sp</name>
    <dbReference type="NCBI Taxonomy" id="310581"/>
    <lineage>
        <taxon>Bacteria</taxon>
        <taxon>Pseudomonadati</taxon>
        <taxon>Pseudomonadota</taxon>
        <taxon>Alphaproteobacteria</taxon>
        <taxon>Sphingomonadales</taxon>
        <taxon>Sphingomonadaceae</taxon>
        <taxon>Sphingopyxis</taxon>
        <taxon>environmental samples</taxon>
    </lineage>
</organism>